<dbReference type="InterPro" id="IPR012334">
    <property type="entry name" value="Pectin_lyas_fold"/>
</dbReference>
<dbReference type="InterPro" id="IPR011050">
    <property type="entry name" value="Pectin_lyase_fold/virulence"/>
</dbReference>
<keyword evidence="4" id="KW-1185">Reference proteome</keyword>
<feature type="domain" description="Right handed beta helix" evidence="2">
    <location>
        <begin position="148"/>
        <end position="289"/>
    </location>
</feature>
<gene>
    <name evidence="3" type="ORF">J2Z76_000101</name>
</gene>
<comment type="caution">
    <text evidence="3">The sequence shown here is derived from an EMBL/GenBank/DDBJ whole genome shotgun (WGS) entry which is preliminary data.</text>
</comment>
<sequence>MKRTRLSKVLALTLVFLMVMSSTVFGATGRVISNTLTATVNVGAVTEKVHNETQDLWYGTIQAAIDAAANNDVIEVGEGTFTETVQIDKPIQLIGSGTDNTVLSPAAGQKHTLIVGDVSEYGLDLTGTLIQGFTINTPVPDPSDDETSAIYLTAKGSVGSEIVIDGNDIIGLEDETNKHNGIVTPYSSEIQYIKVTNNDLSNLSYGMYFNSGSNILVDGNTIDTTIRNGINFYGKPDFNCDNITVTNNTLDNIDTAVDFYSDQYDSGISFYLYGESITVNNNTIVMAHDGRMQIYYYTETATEADVDTEDELKEALSNEEITTINVIDDFSVANQVVVSRPVTINGGNHTITFTGNADGWNGDYVMQVYNTDATIDGIKLTGGDAGLLVNASEVTLTGTIDVSGNEFGGIEASKGSASGLENPVLTVTGATFVNTTEEYGLPTIWEDGVTATTYLVANSDQFTLSDTVKPNQVQYYLVSNNTINPVDYIELEGTIDGVAFVDGTATISVEEGADVSLVVNATVQYSLFTSAELVVELDGTEITLVDNNINPVTEAQTFTIALTGLTAGTYTIEIYVIEK</sequence>
<name>A0ABS4G984_9FIRM</name>
<dbReference type="Proteomes" id="UP001519342">
    <property type="component" value="Unassembled WGS sequence"/>
</dbReference>
<reference evidence="3 4" key="1">
    <citation type="submission" date="2021-03" db="EMBL/GenBank/DDBJ databases">
        <title>Genomic Encyclopedia of Type Strains, Phase IV (KMG-IV): sequencing the most valuable type-strain genomes for metagenomic binning, comparative biology and taxonomic classification.</title>
        <authorList>
            <person name="Goeker M."/>
        </authorList>
    </citation>
    <scope>NUCLEOTIDE SEQUENCE [LARGE SCALE GENOMIC DNA]</scope>
    <source>
        <strain evidence="3 4">DSM 24004</strain>
    </source>
</reference>
<dbReference type="RefSeq" id="WP_209510028.1">
    <property type="nucleotide sequence ID" value="NZ_JAGGKS010000001.1"/>
</dbReference>
<feature type="signal peptide" evidence="1">
    <location>
        <begin position="1"/>
        <end position="26"/>
    </location>
</feature>
<feature type="chain" id="PRO_5046858165" evidence="1">
    <location>
        <begin position="27"/>
        <end position="579"/>
    </location>
</feature>
<accession>A0ABS4G984</accession>
<dbReference type="SMART" id="SM00710">
    <property type="entry name" value="PbH1"/>
    <property type="match status" value="6"/>
</dbReference>
<proteinExistence type="predicted"/>
<dbReference type="SUPFAM" id="SSF51126">
    <property type="entry name" value="Pectin lyase-like"/>
    <property type="match status" value="1"/>
</dbReference>
<evidence type="ECO:0000256" key="1">
    <source>
        <dbReference type="SAM" id="SignalP"/>
    </source>
</evidence>
<protein>
    <submittedName>
        <fullName evidence="3">Nitrogen fixation protein FixH</fullName>
    </submittedName>
</protein>
<dbReference type="Pfam" id="PF20585">
    <property type="entry name" value="Pectate_lyase_5"/>
    <property type="match status" value="1"/>
</dbReference>
<dbReference type="EMBL" id="JAGGKS010000001">
    <property type="protein sequence ID" value="MBP1924248.1"/>
    <property type="molecule type" value="Genomic_DNA"/>
</dbReference>
<evidence type="ECO:0000313" key="3">
    <source>
        <dbReference type="EMBL" id="MBP1924248.1"/>
    </source>
</evidence>
<keyword evidence="1" id="KW-0732">Signal</keyword>
<dbReference type="InterPro" id="IPR046776">
    <property type="entry name" value="Pectate_lyase_5"/>
</dbReference>
<dbReference type="InterPro" id="IPR039448">
    <property type="entry name" value="Beta_helix"/>
</dbReference>
<organism evidence="3 4">
    <name type="scientific">Sedimentibacter acidaminivorans</name>
    <dbReference type="NCBI Taxonomy" id="913099"/>
    <lineage>
        <taxon>Bacteria</taxon>
        <taxon>Bacillati</taxon>
        <taxon>Bacillota</taxon>
        <taxon>Tissierellia</taxon>
        <taxon>Sedimentibacter</taxon>
    </lineage>
</organism>
<dbReference type="Gene3D" id="2.160.20.10">
    <property type="entry name" value="Single-stranded right-handed beta-helix, Pectin lyase-like"/>
    <property type="match status" value="1"/>
</dbReference>
<dbReference type="Pfam" id="PF13229">
    <property type="entry name" value="Beta_helix"/>
    <property type="match status" value="1"/>
</dbReference>
<evidence type="ECO:0000259" key="2">
    <source>
        <dbReference type="Pfam" id="PF13229"/>
    </source>
</evidence>
<dbReference type="InterPro" id="IPR006626">
    <property type="entry name" value="PbH1"/>
</dbReference>
<evidence type="ECO:0000313" key="4">
    <source>
        <dbReference type="Proteomes" id="UP001519342"/>
    </source>
</evidence>